<organism evidence="3 4">
    <name type="scientific">Sphingomonas jejuensis</name>
    <dbReference type="NCBI Taxonomy" id="904715"/>
    <lineage>
        <taxon>Bacteria</taxon>
        <taxon>Pseudomonadati</taxon>
        <taxon>Pseudomonadota</taxon>
        <taxon>Alphaproteobacteria</taxon>
        <taxon>Sphingomonadales</taxon>
        <taxon>Sphingomonadaceae</taxon>
        <taxon>Sphingomonas</taxon>
    </lineage>
</organism>
<dbReference type="RefSeq" id="WP_167954111.1">
    <property type="nucleotide sequence ID" value="NZ_JAATJE010000001.1"/>
</dbReference>
<proteinExistence type="predicted"/>
<keyword evidence="1" id="KW-0472">Membrane</keyword>
<dbReference type="Pfam" id="PF03707">
    <property type="entry name" value="MHYT"/>
    <property type="match status" value="4"/>
</dbReference>
<feature type="transmembrane region" description="Helical" evidence="1">
    <location>
        <begin position="174"/>
        <end position="195"/>
    </location>
</feature>
<feature type="transmembrane region" description="Helical" evidence="1">
    <location>
        <begin position="142"/>
        <end position="162"/>
    </location>
</feature>
<keyword evidence="1" id="KW-1133">Transmembrane helix</keyword>
<name>A0ABX0XND1_9SPHN</name>
<dbReference type="InterPro" id="IPR005330">
    <property type="entry name" value="MHYT_dom"/>
</dbReference>
<gene>
    <name evidence="3" type="ORF">GGR88_001721</name>
</gene>
<feature type="transmembrane region" description="Helical" evidence="1">
    <location>
        <begin position="111"/>
        <end position="130"/>
    </location>
</feature>
<keyword evidence="1" id="KW-0812">Transmembrane</keyword>
<accession>A0ABX0XND1</accession>
<feature type="transmembrane region" description="Helical" evidence="1">
    <location>
        <begin position="12"/>
        <end position="31"/>
    </location>
</feature>
<dbReference type="PANTHER" id="PTHR35152:SF1">
    <property type="entry name" value="DOMAIN SIGNALLING PROTEIN, PUTATIVE (AFU_ORTHOLOGUE AFUA_5G11310)-RELATED"/>
    <property type="match status" value="1"/>
</dbReference>
<dbReference type="PANTHER" id="PTHR35152">
    <property type="entry name" value="DOMAIN SIGNALLING PROTEIN, PUTATIVE (AFU_ORTHOLOGUE AFUA_5G11310)-RELATED"/>
    <property type="match status" value="1"/>
</dbReference>
<dbReference type="Proteomes" id="UP000734218">
    <property type="component" value="Unassembled WGS sequence"/>
</dbReference>
<feature type="transmembrane region" description="Helical" evidence="1">
    <location>
        <begin position="43"/>
        <end position="67"/>
    </location>
</feature>
<feature type="transmembrane region" description="Helical" evidence="1">
    <location>
        <begin position="79"/>
        <end position="99"/>
    </location>
</feature>
<feature type="domain" description="MHYT" evidence="2">
    <location>
        <begin position="7"/>
        <end position="196"/>
    </location>
</feature>
<evidence type="ECO:0000313" key="4">
    <source>
        <dbReference type="Proteomes" id="UP000734218"/>
    </source>
</evidence>
<evidence type="ECO:0000259" key="2">
    <source>
        <dbReference type="PROSITE" id="PS50924"/>
    </source>
</evidence>
<dbReference type="EMBL" id="JAATJE010000001">
    <property type="protein sequence ID" value="NJC34247.1"/>
    <property type="molecule type" value="Genomic_DNA"/>
</dbReference>
<evidence type="ECO:0000313" key="3">
    <source>
        <dbReference type="EMBL" id="NJC34247.1"/>
    </source>
</evidence>
<comment type="caution">
    <text evidence="3">The sequence shown here is derived from an EMBL/GenBank/DDBJ whole genome shotgun (WGS) entry which is preliminary data.</text>
</comment>
<sequence length="318" mass="33187">MILHGVHDHYLVVLSIVVATIASFTALSLAERVRDSRERARRLWLAAAAMALGGGIWSMHFVAMLAFSMPGMPIRYDLAPTLGSLAIAIGFTGGGLSLINWSRPSLKRTLAAGLLIGAGITGMHYLGMAAMQMGAALSYDPAWVALSIIIALGAATAAVWLATREQQVGRRAAAAAVMGVAIAGMHYTGMAAATFTQTAMRVDAADGVASLGQTFLATAISLVTLVVLLLALGAAQLERLLTAGARREAGLRFFATLNDRLFASGDATDAMTAATALLGTELRASRCAYADVDSDGDRFWIRSDYTAPGSKARPGNIS</sequence>
<reference evidence="3 4" key="1">
    <citation type="submission" date="2020-03" db="EMBL/GenBank/DDBJ databases">
        <title>Genomic Encyclopedia of Type Strains, Phase IV (KMG-IV): sequencing the most valuable type-strain genomes for metagenomic binning, comparative biology and taxonomic classification.</title>
        <authorList>
            <person name="Goeker M."/>
        </authorList>
    </citation>
    <scope>NUCLEOTIDE SEQUENCE [LARGE SCALE GENOMIC DNA]</scope>
    <source>
        <strain evidence="3 4">DSM 27651</strain>
    </source>
</reference>
<keyword evidence="4" id="KW-1185">Reference proteome</keyword>
<feature type="transmembrane region" description="Helical" evidence="1">
    <location>
        <begin position="215"/>
        <end position="237"/>
    </location>
</feature>
<evidence type="ECO:0000256" key="1">
    <source>
        <dbReference type="PROSITE-ProRule" id="PRU00244"/>
    </source>
</evidence>
<dbReference type="PROSITE" id="PS50924">
    <property type="entry name" value="MHYT"/>
    <property type="match status" value="1"/>
</dbReference>
<protein>
    <submittedName>
        <fullName evidence="3">NO-binding membrane sensor protein with MHYT domain</fullName>
    </submittedName>
</protein>